<dbReference type="InterPro" id="IPR034457">
    <property type="entry name" value="Organic_radical-activating"/>
</dbReference>
<dbReference type="SFLD" id="SFLDG01101">
    <property type="entry name" value="Uncharacterised_Radical_SAM_Su"/>
    <property type="match status" value="1"/>
</dbReference>
<dbReference type="AlphaFoldDB" id="A0A1G9UNP5"/>
<dbReference type="SFLD" id="SFLDS00029">
    <property type="entry name" value="Radical_SAM"/>
    <property type="match status" value="1"/>
</dbReference>
<dbReference type="CDD" id="cd01335">
    <property type="entry name" value="Radical_SAM"/>
    <property type="match status" value="1"/>
</dbReference>
<dbReference type="PANTHER" id="PTHR30352">
    <property type="entry name" value="PYRUVATE FORMATE-LYASE-ACTIVATING ENZYME"/>
    <property type="match status" value="1"/>
</dbReference>
<protein>
    <submittedName>
        <fullName evidence="8">Pyruvate formate lyase activating enzyme</fullName>
    </submittedName>
</protein>
<evidence type="ECO:0000313" key="9">
    <source>
        <dbReference type="Proteomes" id="UP000199671"/>
    </source>
</evidence>
<keyword evidence="3" id="KW-0949">S-adenosyl-L-methionine</keyword>
<evidence type="ECO:0000256" key="6">
    <source>
        <dbReference type="ARBA" id="ARBA00023014"/>
    </source>
</evidence>
<dbReference type="InterPro" id="IPR027596">
    <property type="entry name" value="AmmeMemoSam_rS"/>
</dbReference>
<keyword evidence="8" id="KW-0456">Lyase</keyword>
<evidence type="ECO:0000256" key="5">
    <source>
        <dbReference type="ARBA" id="ARBA00023004"/>
    </source>
</evidence>
<dbReference type="PANTHER" id="PTHR30352:SF5">
    <property type="entry name" value="PYRUVATE FORMATE-LYASE 1-ACTIVATING ENZYME"/>
    <property type="match status" value="1"/>
</dbReference>
<dbReference type="GO" id="GO:0046872">
    <property type="term" value="F:metal ion binding"/>
    <property type="evidence" value="ECO:0007669"/>
    <property type="project" value="UniProtKB-KW"/>
</dbReference>
<organism evidence="8 9">
    <name type="scientific">Actinomyces ruminicola</name>
    <dbReference type="NCBI Taxonomy" id="332524"/>
    <lineage>
        <taxon>Bacteria</taxon>
        <taxon>Bacillati</taxon>
        <taxon>Actinomycetota</taxon>
        <taxon>Actinomycetes</taxon>
        <taxon>Actinomycetales</taxon>
        <taxon>Actinomycetaceae</taxon>
        <taxon>Actinomyces</taxon>
    </lineage>
</organism>
<evidence type="ECO:0000256" key="2">
    <source>
        <dbReference type="ARBA" id="ARBA00022485"/>
    </source>
</evidence>
<dbReference type="RefSeq" id="WP_092609036.1">
    <property type="nucleotide sequence ID" value="NZ_FNHU01000004.1"/>
</dbReference>
<keyword evidence="4" id="KW-0479">Metal-binding</keyword>
<evidence type="ECO:0000256" key="1">
    <source>
        <dbReference type="ARBA" id="ARBA00001966"/>
    </source>
</evidence>
<dbReference type="InterPro" id="IPR013785">
    <property type="entry name" value="Aldolase_TIM"/>
</dbReference>
<keyword evidence="6" id="KW-0411">Iron-sulfur</keyword>
<dbReference type="InterPro" id="IPR058240">
    <property type="entry name" value="rSAM_sf"/>
</dbReference>
<evidence type="ECO:0000259" key="7">
    <source>
        <dbReference type="PROSITE" id="PS51918"/>
    </source>
</evidence>
<dbReference type="Gene3D" id="3.20.20.70">
    <property type="entry name" value="Aldolase class I"/>
    <property type="match status" value="1"/>
</dbReference>
<sequence length="380" mass="41317">MSAAAAAEAAAAEPARPAGGRAELYPARWWRPLPDGRLQCDLCPRHCRLREGQRGFCFVRRRTGDLIELTAYGRSTGVCLDPVEKKPLNHVHPGSSVLSFGTAGCNLSCKFCQNWEISTARSVEVLSVDAPPERIAAQAVAVGARAVAFTYNDPVVFAEYAIDTARACHERGLLAYAVSAGWICEQPALELFGAVDAANIDLKGFTEEFYRKITGARLKDVQDTLVRVRERTSTWLELTTLLIPGLNDSPAEIGRLAAWVAGELGADTPLHLTAFHPAHRMLDRPPTPLTTLRRARRAALEAGLHFVYLGNVRDEEGATTLCPGCGEPVIVRRGYTVETYALDESGCCRHCGRRLPGLFDAEDPGGSEAALPWRLAPTGW</sequence>
<dbReference type="Pfam" id="PF04055">
    <property type="entry name" value="Radical_SAM"/>
    <property type="match status" value="1"/>
</dbReference>
<proteinExistence type="predicted"/>
<keyword evidence="2" id="KW-0004">4Fe-4S</keyword>
<reference evidence="8 9" key="1">
    <citation type="submission" date="2016-10" db="EMBL/GenBank/DDBJ databases">
        <authorList>
            <person name="de Groot N.N."/>
        </authorList>
    </citation>
    <scope>NUCLEOTIDE SEQUENCE [LARGE SCALE GENOMIC DNA]</scope>
    <source>
        <strain evidence="8 9">KPR-7B</strain>
    </source>
</reference>
<dbReference type="GO" id="GO:0016829">
    <property type="term" value="F:lyase activity"/>
    <property type="evidence" value="ECO:0007669"/>
    <property type="project" value="UniProtKB-KW"/>
</dbReference>
<dbReference type="SUPFAM" id="SSF102114">
    <property type="entry name" value="Radical SAM enzymes"/>
    <property type="match status" value="1"/>
</dbReference>
<dbReference type="Proteomes" id="UP000199671">
    <property type="component" value="Unassembled WGS sequence"/>
</dbReference>
<feature type="domain" description="Radical SAM core" evidence="7">
    <location>
        <begin position="90"/>
        <end position="307"/>
    </location>
</feature>
<dbReference type="OrthoDB" id="9778883at2"/>
<accession>A0A1G9UNP5</accession>
<dbReference type="SMART" id="SM00729">
    <property type="entry name" value="Elp3"/>
    <property type="match status" value="1"/>
</dbReference>
<gene>
    <name evidence="8" type="ORF">SAMN04487766_104177</name>
</gene>
<evidence type="ECO:0000256" key="4">
    <source>
        <dbReference type="ARBA" id="ARBA00022723"/>
    </source>
</evidence>
<keyword evidence="8" id="KW-0670">Pyruvate</keyword>
<dbReference type="EMBL" id="FNHU01000004">
    <property type="protein sequence ID" value="SDM61473.1"/>
    <property type="molecule type" value="Genomic_DNA"/>
</dbReference>
<dbReference type="GO" id="GO:0051539">
    <property type="term" value="F:4 iron, 4 sulfur cluster binding"/>
    <property type="evidence" value="ECO:0007669"/>
    <property type="project" value="UniProtKB-KW"/>
</dbReference>
<evidence type="ECO:0000256" key="3">
    <source>
        <dbReference type="ARBA" id="ARBA00022691"/>
    </source>
</evidence>
<comment type="cofactor">
    <cofactor evidence="1">
        <name>[4Fe-4S] cluster</name>
        <dbReference type="ChEBI" id="CHEBI:49883"/>
    </cofactor>
</comment>
<dbReference type="InterPro" id="IPR006638">
    <property type="entry name" value="Elp3/MiaA/NifB-like_rSAM"/>
</dbReference>
<evidence type="ECO:0000313" key="8">
    <source>
        <dbReference type="EMBL" id="SDM61473.1"/>
    </source>
</evidence>
<name>A0A1G9UNP5_9ACTO</name>
<dbReference type="InterPro" id="IPR007197">
    <property type="entry name" value="rSAM"/>
</dbReference>
<dbReference type="NCBIfam" id="TIGR04337">
    <property type="entry name" value="AmmeMemoSam_rS"/>
    <property type="match status" value="1"/>
</dbReference>
<dbReference type="PROSITE" id="PS51918">
    <property type="entry name" value="RADICAL_SAM"/>
    <property type="match status" value="1"/>
</dbReference>
<keyword evidence="5" id="KW-0408">Iron</keyword>